<dbReference type="WBParaSite" id="DME_0001005201-mRNA-1">
    <property type="protein sequence ID" value="DME_0001005201-mRNA-1"/>
    <property type="gene ID" value="DME_0001005201"/>
</dbReference>
<protein>
    <submittedName>
        <fullName evidence="4">DUF2853 family protein</fullName>
    </submittedName>
</protein>
<dbReference type="Proteomes" id="UP000038040">
    <property type="component" value="Unplaced"/>
</dbReference>
<name>A0A0N4UPZ0_DRAME</name>
<accession>A0A0N4UPZ0</accession>
<sequence>MHFTDPNIDGTSGKADKAVFTYLKMSVKMFIPLWDTRTSKEQCQDEMAKCVQDISENPQEIRQTVKNMEETSYCISFL</sequence>
<evidence type="ECO:0000313" key="2">
    <source>
        <dbReference type="Proteomes" id="UP000038040"/>
    </source>
</evidence>
<reference evidence="1 3" key="2">
    <citation type="submission" date="2018-11" db="EMBL/GenBank/DDBJ databases">
        <authorList>
            <consortium name="Pathogen Informatics"/>
        </authorList>
    </citation>
    <scope>NUCLEOTIDE SEQUENCE [LARGE SCALE GENOMIC DNA]</scope>
</reference>
<proteinExistence type="predicted"/>
<gene>
    <name evidence="1" type="ORF">DME_LOCUS10831</name>
</gene>
<organism evidence="2 4">
    <name type="scientific">Dracunculus medinensis</name>
    <name type="common">Guinea worm</name>
    <dbReference type="NCBI Taxonomy" id="318479"/>
    <lineage>
        <taxon>Eukaryota</taxon>
        <taxon>Metazoa</taxon>
        <taxon>Ecdysozoa</taxon>
        <taxon>Nematoda</taxon>
        <taxon>Chromadorea</taxon>
        <taxon>Rhabditida</taxon>
        <taxon>Spirurina</taxon>
        <taxon>Dracunculoidea</taxon>
        <taxon>Dracunculidae</taxon>
        <taxon>Dracunculus</taxon>
    </lineage>
</organism>
<dbReference type="AlphaFoldDB" id="A0A0N4UPZ0"/>
<keyword evidence="3" id="KW-1185">Reference proteome</keyword>
<evidence type="ECO:0000313" key="4">
    <source>
        <dbReference type="WBParaSite" id="DME_0001005201-mRNA-1"/>
    </source>
</evidence>
<evidence type="ECO:0000313" key="1">
    <source>
        <dbReference type="EMBL" id="VDN60858.1"/>
    </source>
</evidence>
<reference evidence="4" key="1">
    <citation type="submission" date="2017-02" db="UniProtKB">
        <authorList>
            <consortium name="WormBaseParasite"/>
        </authorList>
    </citation>
    <scope>IDENTIFICATION</scope>
</reference>
<dbReference type="Proteomes" id="UP000274756">
    <property type="component" value="Unassembled WGS sequence"/>
</dbReference>
<dbReference type="EMBL" id="UYYG01001253">
    <property type="protein sequence ID" value="VDN60858.1"/>
    <property type="molecule type" value="Genomic_DNA"/>
</dbReference>
<evidence type="ECO:0000313" key="3">
    <source>
        <dbReference type="Proteomes" id="UP000274756"/>
    </source>
</evidence>